<evidence type="ECO:0000313" key="6">
    <source>
        <dbReference type="EMBL" id="WGT48210.1"/>
    </source>
</evidence>
<dbReference type="PANTHER" id="PTHR30126:SF39">
    <property type="entry name" value="HTH-TYPE TRANSCRIPTIONAL REGULATOR CYSL"/>
    <property type="match status" value="1"/>
</dbReference>
<evidence type="ECO:0000256" key="4">
    <source>
        <dbReference type="ARBA" id="ARBA00023163"/>
    </source>
</evidence>
<comment type="similarity">
    <text evidence="1">Belongs to the LysR transcriptional regulatory family.</text>
</comment>
<dbReference type="InterPro" id="IPR036390">
    <property type="entry name" value="WH_DNA-bd_sf"/>
</dbReference>
<dbReference type="SUPFAM" id="SSF53850">
    <property type="entry name" value="Periplasmic binding protein-like II"/>
    <property type="match status" value="1"/>
</dbReference>
<dbReference type="EMBL" id="CP123967">
    <property type="protein sequence ID" value="WGT48210.1"/>
    <property type="molecule type" value="Genomic_DNA"/>
</dbReference>
<evidence type="ECO:0000256" key="3">
    <source>
        <dbReference type="ARBA" id="ARBA00023125"/>
    </source>
</evidence>
<dbReference type="Pfam" id="PF00126">
    <property type="entry name" value="HTH_1"/>
    <property type="match status" value="1"/>
</dbReference>
<dbReference type="SUPFAM" id="SSF46785">
    <property type="entry name" value="Winged helix' DNA-binding domain"/>
    <property type="match status" value="1"/>
</dbReference>
<dbReference type="InterPro" id="IPR005119">
    <property type="entry name" value="LysR_subst-bd"/>
</dbReference>
<keyword evidence="4" id="KW-0804">Transcription</keyword>
<evidence type="ECO:0000259" key="5">
    <source>
        <dbReference type="PROSITE" id="PS50931"/>
    </source>
</evidence>
<dbReference type="InterPro" id="IPR000847">
    <property type="entry name" value="LysR_HTH_N"/>
</dbReference>
<dbReference type="Gene3D" id="3.40.190.10">
    <property type="entry name" value="Periplasmic binding protein-like II"/>
    <property type="match status" value="2"/>
</dbReference>
<gene>
    <name evidence="6" type="ORF">QH948_05525</name>
</gene>
<feature type="domain" description="HTH lysR-type" evidence="5">
    <location>
        <begin position="6"/>
        <end position="63"/>
    </location>
</feature>
<dbReference type="InterPro" id="IPR036388">
    <property type="entry name" value="WH-like_DNA-bd_sf"/>
</dbReference>
<sequence length="301" mass="31492">MTSRWPDLVALELLAAVADQGSIGAAARSLRIAQPNASRDLAALEAQLGVRLLVRHPRGARLTPEGERILEAARQVLAAADALMTEAAATNEQLSGHLDVAASQTIAEQLLPAWLAAAHSARPGLEVRLKVCNSEEVFDLVEAGRYELGFVETPEVRPGLRSAVVGRDELVVVVPPTHPWASGGQITATDLAATRLVLREPGSGGRATLDAALRDEGPARVALELGSNAAVREGVLAGAGPGVISELAALSDPRLVVVPTAGVRLGRELRAVWRGRPTAAASWLVRLAEGAARRQIRSPGT</sequence>
<dbReference type="Gene3D" id="1.10.10.10">
    <property type="entry name" value="Winged helix-like DNA-binding domain superfamily/Winged helix DNA-binding domain"/>
    <property type="match status" value="1"/>
</dbReference>
<proteinExistence type="inferred from homology"/>
<dbReference type="PRINTS" id="PR00039">
    <property type="entry name" value="HTHLYSR"/>
</dbReference>
<dbReference type="Proteomes" id="UP001244136">
    <property type="component" value="Chromosome"/>
</dbReference>
<evidence type="ECO:0000313" key="7">
    <source>
        <dbReference type="Proteomes" id="UP001244136"/>
    </source>
</evidence>
<keyword evidence="7" id="KW-1185">Reference proteome</keyword>
<dbReference type="PANTHER" id="PTHR30126">
    <property type="entry name" value="HTH-TYPE TRANSCRIPTIONAL REGULATOR"/>
    <property type="match status" value="1"/>
</dbReference>
<keyword evidence="2" id="KW-0805">Transcription regulation</keyword>
<reference evidence="6 7" key="1">
    <citation type="journal article" date="2008" name="Int. J. Syst. Evol. Microbiol.">
        <title>Tessaracoccus flavescens sp. nov., isolated from marine sediment.</title>
        <authorList>
            <person name="Lee D.W."/>
            <person name="Lee S.D."/>
        </authorList>
    </citation>
    <scope>NUCLEOTIDE SEQUENCE [LARGE SCALE GENOMIC DNA]</scope>
    <source>
        <strain evidence="6 7">T21</strain>
    </source>
</reference>
<evidence type="ECO:0000256" key="2">
    <source>
        <dbReference type="ARBA" id="ARBA00023015"/>
    </source>
</evidence>
<accession>A0ABY8Q0C0</accession>
<dbReference type="RefSeq" id="WP_281145856.1">
    <property type="nucleotide sequence ID" value="NZ_CP123967.1"/>
</dbReference>
<evidence type="ECO:0000256" key="1">
    <source>
        <dbReference type="ARBA" id="ARBA00009437"/>
    </source>
</evidence>
<dbReference type="PROSITE" id="PS50931">
    <property type="entry name" value="HTH_LYSR"/>
    <property type="match status" value="1"/>
</dbReference>
<name>A0ABY8Q0C0_9ACTN</name>
<keyword evidence="3" id="KW-0238">DNA-binding</keyword>
<dbReference type="Pfam" id="PF03466">
    <property type="entry name" value="LysR_substrate"/>
    <property type="match status" value="1"/>
</dbReference>
<organism evidence="6 7">
    <name type="scientific">Tessaracoccus lacteus</name>
    <dbReference type="NCBI Taxonomy" id="3041766"/>
    <lineage>
        <taxon>Bacteria</taxon>
        <taxon>Bacillati</taxon>
        <taxon>Actinomycetota</taxon>
        <taxon>Actinomycetes</taxon>
        <taxon>Propionibacteriales</taxon>
        <taxon>Propionibacteriaceae</taxon>
        <taxon>Tessaracoccus</taxon>
    </lineage>
</organism>
<protein>
    <submittedName>
        <fullName evidence="6">LysR family transcriptional regulator</fullName>
    </submittedName>
</protein>